<protein>
    <submittedName>
        <fullName evidence="2">Uncharacterized protein</fullName>
    </submittedName>
</protein>
<proteinExistence type="predicted"/>
<evidence type="ECO:0000256" key="1">
    <source>
        <dbReference type="SAM" id="MobiDB-lite"/>
    </source>
</evidence>
<sequence>MSDRFEAFKNNLANAEREFTDRNRLAGAKAQETLDGAREDFKNRMAYAGKVAARLDQRYKDKLAAEKAEATKDPVPEGRDFGFEGWPGEEAAAPSGGNTVPQFSPSSFAPAPPATPVSRPMPTAGFDGPGRQEGFLDDDEEDFAANGWLRG</sequence>
<comment type="caution">
    <text evidence="2">The sequence shown here is derived from an EMBL/GenBank/DDBJ whole genome shotgun (WGS) entry which is preliminary data.</text>
</comment>
<feature type="compositionally biased region" description="Basic and acidic residues" evidence="1">
    <location>
        <begin position="65"/>
        <end position="82"/>
    </location>
</feature>
<dbReference type="HOGENOM" id="CLU_1727523_0_0_11"/>
<name>W9DN99_9PSEU</name>
<dbReference type="RefSeq" id="WP_034266826.1">
    <property type="nucleotide sequence ID" value="NZ_KI632509.1"/>
</dbReference>
<reference evidence="2 3" key="1">
    <citation type="submission" date="2013-08" db="EMBL/GenBank/DDBJ databases">
        <authorList>
            <consortium name="DOE Joint Genome Institute"/>
            <person name="Klenk H.-P."/>
            <person name="Huntemann M."/>
            <person name="Han J."/>
            <person name="Chen A."/>
            <person name="Kyrpides N."/>
            <person name="Mavromatis K."/>
            <person name="Markowitz V."/>
            <person name="Palaniappan K."/>
            <person name="Ivanova N."/>
            <person name="Schaumberg A."/>
            <person name="Pati A."/>
            <person name="Liolios K."/>
            <person name="Nordberg H.P."/>
            <person name="Cantor M.N."/>
            <person name="Hua S.X."/>
            <person name="Woyke T."/>
        </authorList>
    </citation>
    <scope>NUCLEOTIDE SEQUENCE [LARGE SCALE GENOMIC DNA]</scope>
    <source>
        <strain evidence="2 3">YIM 93223</strain>
    </source>
</reference>
<evidence type="ECO:0000313" key="2">
    <source>
        <dbReference type="EMBL" id="ETA66355.1"/>
    </source>
</evidence>
<dbReference type="AlphaFoldDB" id="W9DN99"/>
<dbReference type="EMBL" id="AZAK01000001">
    <property type="protein sequence ID" value="ETA66355.1"/>
    <property type="molecule type" value="Genomic_DNA"/>
</dbReference>
<keyword evidence="3" id="KW-1185">Reference proteome</keyword>
<accession>W9DN99</accession>
<feature type="region of interest" description="Disordered" evidence="1">
    <location>
        <begin position="65"/>
        <end position="151"/>
    </location>
</feature>
<evidence type="ECO:0000313" key="3">
    <source>
        <dbReference type="Proteomes" id="UP000054357"/>
    </source>
</evidence>
<organism evidence="2 3">
    <name type="scientific">Haloechinothrix halophila YIM 93223</name>
    <dbReference type="NCBI Taxonomy" id="592678"/>
    <lineage>
        <taxon>Bacteria</taxon>
        <taxon>Bacillati</taxon>
        <taxon>Actinomycetota</taxon>
        <taxon>Actinomycetes</taxon>
        <taxon>Pseudonocardiales</taxon>
        <taxon>Pseudonocardiaceae</taxon>
        <taxon>Haloechinothrix</taxon>
    </lineage>
</organism>
<dbReference type="Proteomes" id="UP000054357">
    <property type="component" value="Unassembled WGS sequence"/>
</dbReference>
<gene>
    <name evidence="2" type="ORF">AmyhaDRAFT_0109</name>
</gene>
<dbReference type="PATRIC" id="fig|592678.3.peg.116"/>